<evidence type="ECO:0000313" key="3">
    <source>
        <dbReference type="WBParaSite" id="SPAL_0001324200.1"/>
    </source>
</evidence>
<dbReference type="InterPro" id="IPR007669">
    <property type="entry name" value="Chst-1-like"/>
</dbReference>
<keyword evidence="1" id="KW-0812">Transmembrane</keyword>
<reference evidence="3" key="1">
    <citation type="submission" date="2017-02" db="UniProtKB">
        <authorList>
            <consortium name="WormBaseParasite"/>
        </authorList>
    </citation>
    <scope>IDENTIFICATION</scope>
</reference>
<dbReference type="Pfam" id="PF03567">
    <property type="entry name" value="Sulfotransfer_2"/>
    <property type="match status" value="1"/>
</dbReference>
<name>A0A0N5C5L5_STREA</name>
<dbReference type="PANTHER" id="PTHR22900">
    <property type="entry name" value="PROTEIN CBG14245-RELATED"/>
    <property type="match status" value="1"/>
</dbReference>
<dbReference type="InterPro" id="IPR005331">
    <property type="entry name" value="Sulfotransferase"/>
</dbReference>
<dbReference type="AlphaFoldDB" id="A0A0N5C5L5"/>
<proteinExistence type="predicted"/>
<dbReference type="GO" id="GO:0047756">
    <property type="term" value="F:chondroitin 4-sulfotransferase activity"/>
    <property type="evidence" value="ECO:0007669"/>
    <property type="project" value="InterPro"/>
</dbReference>
<dbReference type="Proteomes" id="UP000046392">
    <property type="component" value="Unplaced"/>
</dbReference>
<dbReference type="GO" id="GO:1902884">
    <property type="term" value="P:positive regulation of response to oxidative stress"/>
    <property type="evidence" value="ECO:0007669"/>
    <property type="project" value="InterPro"/>
</dbReference>
<evidence type="ECO:0000256" key="1">
    <source>
        <dbReference type="SAM" id="Phobius"/>
    </source>
</evidence>
<accession>A0A0N5C5L5</accession>
<keyword evidence="1" id="KW-0472">Membrane</keyword>
<feature type="transmembrane region" description="Helical" evidence="1">
    <location>
        <begin position="12"/>
        <end position="31"/>
    </location>
</feature>
<evidence type="ECO:0000313" key="2">
    <source>
        <dbReference type="Proteomes" id="UP000046392"/>
    </source>
</evidence>
<organism evidence="2 3">
    <name type="scientific">Strongyloides papillosus</name>
    <name type="common">Intestinal threadworm</name>
    <dbReference type="NCBI Taxonomy" id="174720"/>
    <lineage>
        <taxon>Eukaryota</taxon>
        <taxon>Metazoa</taxon>
        <taxon>Ecdysozoa</taxon>
        <taxon>Nematoda</taxon>
        <taxon>Chromadorea</taxon>
        <taxon>Rhabditida</taxon>
        <taxon>Tylenchina</taxon>
        <taxon>Panagrolaimomorpha</taxon>
        <taxon>Strongyloidoidea</taxon>
        <taxon>Strongyloididae</taxon>
        <taxon>Strongyloides</taxon>
    </lineage>
</organism>
<dbReference type="WBParaSite" id="SPAL_0001324200.1">
    <property type="protein sequence ID" value="SPAL_0001324200.1"/>
    <property type="gene ID" value="SPAL_0001324200"/>
</dbReference>
<dbReference type="GO" id="GO:0050650">
    <property type="term" value="P:chondroitin sulfate proteoglycan biosynthetic process"/>
    <property type="evidence" value="ECO:0007669"/>
    <property type="project" value="InterPro"/>
</dbReference>
<sequence>MNLRTSKQLKITFLSILVLVTFIMIIQLPIFPNFDNNIKYNLRYKTYLCNQLEKNDNCLPMFRNFDGKYRISPFHNLLYCAIEKNLSTLFVAIICLLFDKRKFMASGISITENLYEERLCKGRNEYKSIKSIASVYNINKFHFLLVARDPIQRFVSGFVDKCILESKRNHIKKKCYGCYDNVTCVIDTLAERAKYFSAKGGAFSYEDLHLFPQNWHCNLREHFQKYHIIQYNEDDNKLIKQILDLFIEIGVDMDIVQKVVYDFGLERKTPHSTRGRPEREKVLNEIHSNKRLLKKLVSMFYYDFILFGYPIPDIE</sequence>
<dbReference type="GO" id="GO:0016020">
    <property type="term" value="C:membrane"/>
    <property type="evidence" value="ECO:0007669"/>
    <property type="project" value="InterPro"/>
</dbReference>
<keyword evidence="2" id="KW-1185">Reference proteome</keyword>
<keyword evidence="1" id="KW-1133">Transmembrane helix</keyword>
<protein>
    <submittedName>
        <fullName evidence="3">Sulfotransfer_1 domain-containing protein</fullName>
    </submittedName>
</protein>